<feature type="signal peptide" evidence="2">
    <location>
        <begin position="1"/>
        <end position="21"/>
    </location>
</feature>
<gene>
    <name evidence="3" type="ORF">B0H63DRAFT_205782</name>
</gene>
<dbReference type="EMBL" id="JAULSW010000005">
    <property type="protein sequence ID" value="KAK3381459.1"/>
    <property type="molecule type" value="Genomic_DNA"/>
</dbReference>
<reference evidence="3" key="1">
    <citation type="journal article" date="2023" name="Mol. Phylogenet. Evol.">
        <title>Genome-scale phylogeny and comparative genomics of the fungal order Sordariales.</title>
        <authorList>
            <person name="Hensen N."/>
            <person name="Bonometti L."/>
            <person name="Westerberg I."/>
            <person name="Brannstrom I.O."/>
            <person name="Guillou S."/>
            <person name="Cros-Aarteil S."/>
            <person name="Calhoun S."/>
            <person name="Haridas S."/>
            <person name="Kuo A."/>
            <person name="Mondo S."/>
            <person name="Pangilinan J."/>
            <person name="Riley R."/>
            <person name="LaButti K."/>
            <person name="Andreopoulos B."/>
            <person name="Lipzen A."/>
            <person name="Chen C."/>
            <person name="Yan M."/>
            <person name="Daum C."/>
            <person name="Ng V."/>
            <person name="Clum A."/>
            <person name="Steindorff A."/>
            <person name="Ohm R.A."/>
            <person name="Martin F."/>
            <person name="Silar P."/>
            <person name="Natvig D.O."/>
            <person name="Lalanne C."/>
            <person name="Gautier V."/>
            <person name="Ament-Velasquez S.L."/>
            <person name="Kruys A."/>
            <person name="Hutchinson M.I."/>
            <person name="Powell A.J."/>
            <person name="Barry K."/>
            <person name="Miller A.N."/>
            <person name="Grigoriev I.V."/>
            <person name="Debuchy R."/>
            <person name="Gladieux P."/>
            <person name="Hiltunen Thoren M."/>
            <person name="Johannesson H."/>
        </authorList>
    </citation>
    <scope>NUCLEOTIDE SEQUENCE</scope>
    <source>
        <strain evidence="3">CBS 232.78</strain>
    </source>
</reference>
<proteinExistence type="predicted"/>
<keyword evidence="4" id="KW-1185">Reference proteome</keyword>
<accession>A0AAE0TVT5</accession>
<protein>
    <submittedName>
        <fullName evidence="3">Uncharacterized protein</fullName>
    </submittedName>
</protein>
<comment type="caution">
    <text evidence="3">The sequence shown here is derived from an EMBL/GenBank/DDBJ whole genome shotgun (WGS) entry which is preliminary data.</text>
</comment>
<evidence type="ECO:0000256" key="1">
    <source>
        <dbReference type="SAM" id="MobiDB-lite"/>
    </source>
</evidence>
<feature type="region of interest" description="Disordered" evidence="1">
    <location>
        <begin position="132"/>
        <end position="205"/>
    </location>
</feature>
<keyword evidence="2" id="KW-0732">Signal</keyword>
<dbReference type="Proteomes" id="UP001285441">
    <property type="component" value="Unassembled WGS sequence"/>
</dbReference>
<feature type="chain" id="PRO_5041976316" evidence="2">
    <location>
        <begin position="22"/>
        <end position="342"/>
    </location>
</feature>
<sequence length="342" mass="37888">MRLQRGPRLFFLVSLTNVAFLSPFHRHRASKCCCTLGAFLRLSRPQTRLFFFLPPICRLAKRLSNGIISLGCVCFALSRHWRVGACSCHLKLTPPPPLSLSRTPSNEPAFGGKAIGPGLAWKKVRPCCYATTTHPTQPKPAARRRLAMRPQGTEPTRGTMYARPPRTHAWFSFLRRKDSVKRQKREKNQPAAGQPPPPRSQRPAYAGGLQLGLSAVGSSFHLSLSPSLPFPPLPLAHPLVHPSSSLLFSPVSTAHLGSQSPEVVIESRAESRAGDEDKYVSNWNKVVLTIKPQNLNEVRKADGERVKECFVRSLFRSFGFVSTIISLLSSTTSATPNRPCRR</sequence>
<reference evidence="3" key="2">
    <citation type="submission" date="2023-06" db="EMBL/GenBank/DDBJ databases">
        <authorList>
            <consortium name="Lawrence Berkeley National Laboratory"/>
            <person name="Haridas S."/>
            <person name="Hensen N."/>
            <person name="Bonometti L."/>
            <person name="Westerberg I."/>
            <person name="Brannstrom I.O."/>
            <person name="Guillou S."/>
            <person name="Cros-Aarteil S."/>
            <person name="Calhoun S."/>
            <person name="Kuo A."/>
            <person name="Mondo S."/>
            <person name="Pangilinan J."/>
            <person name="Riley R."/>
            <person name="LaButti K."/>
            <person name="Andreopoulos B."/>
            <person name="Lipzen A."/>
            <person name="Chen C."/>
            <person name="Yanf M."/>
            <person name="Daum C."/>
            <person name="Ng V."/>
            <person name="Clum A."/>
            <person name="Steindorff A."/>
            <person name="Ohm R."/>
            <person name="Martin F."/>
            <person name="Silar P."/>
            <person name="Natvig D."/>
            <person name="Lalanne C."/>
            <person name="Gautier V."/>
            <person name="Ament-velasquez S.L."/>
            <person name="Kruys A."/>
            <person name="Hutchinson M.I."/>
            <person name="Powell A.J."/>
            <person name="Barry K."/>
            <person name="Miller A.N."/>
            <person name="Grigoriev I.V."/>
            <person name="Debuchy R."/>
            <person name="Gladieux P."/>
            <person name="Thoren M.H."/>
            <person name="Johannesson H."/>
        </authorList>
    </citation>
    <scope>NUCLEOTIDE SEQUENCE</scope>
    <source>
        <strain evidence="3">CBS 232.78</strain>
    </source>
</reference>
<evidence type="ECO:0000313" key="3">
    <source>
        <dbReference type="EMBL" id="KAK3381459.1"/>
    </source>
</evidence>
<dbReference type="AlphaFoldDB" id="A0AAE0TVT5"/>
<organism evidence="3 4">
    <name type="scientific">Podospora didyma</name>
    <dbReference type="NCBI Taxonomy" id="330526"/>
    <lineage>
        <taxon>Eukaryota</taxon>
        <taxon>Fungi</taxon>
        <taxon>Dikarya</taxon>
        <taxon>Ascomycota</taxon>
        <taxon>Pezizomycotina</taxon>
        <taxon>Sordariomycetes</taxon>
        <taxon>Sordariomycetidae</taxon>
        <taxon>Sordariales</taxon>
        <taxon>Podosporaceae</taxon>
        <taxon>Podospora</taxon>
    </lineage>
</organism>
<evidence type="ECO:0000313" key="4">
    <source>
        <dbReference type="Proteomes" id="UP001285441"/>
    </source>
</evidence>
<evidence type="ECO:0000256" key="2">
    <source>
        <dbReference type="SAM" id="SignalP"/>
    </source>
</evidence>
<name>A0AAE0TVT5_9PEZI</name>